<dbReference type="EMBL" id="UYRT01004138">
    <property type="protein sequence ID" value="VDK35693.1"/>
    <property type="molecule type" value="Genomic_DNA"/>
</dbReference>
<dbReference type="Proteomes" id="UP000271098">
    <property type="component" value="Unassembled WGS sequence"/>
</dbReference>
<organism evidence="3">
    <name type="scientific">Gongylonema pulchrum</name>
    <dbReference type="NCBI Taxonomy" id="637853"/>
    <lineage>
        <taxon>Eukaryota</taxon>
        <taxon>Metazoa</taxon>
        <taxon>Ecdysozoa</taxon>
        <taxon>Nematoda</taxon>
        <taxon>Chromadorea</taxon>
        <taxon>Rhabditida</taxon>
        <taxon>Spirurina</taxon>
        <taxon>Spiruromorpha</taxon>
        <taxon>Spiruroidea</taxon>
        <taxon>Gongylonematidae</taxon>
        <taxon>Gongylonema</taxon>
    </lineage>
</organism>
<dbReference type="WBParaSite" id="GPUH_0000266301-mRNA-1">
    <property type="protein sequence ID" value="GPUH_0000266301-mRNA-1"/>
    <property type="gene ID" value="GPUH_0000266301"/>
</dbReference>
<gene>
    <name evidence="1" type="ORF">GPUH_LOCUS2658</name>
</gene>
<dbReference type="OrthoDB" id="6627600at2759"/>
<keyword evidence="2" id="KW-1185">Reference proteome</keyword>
<sequence length="204" mass="22974">MCAHITQCMLDEKSAKHLSTVPLSNDILVAFGTTNSFCKWMRTDVACEWISRLAILLIIVRYPYEHSLEEDFLVCTPLPTNTAGKEIFSKINNFFEINYLSWNDYTVICARTTMTGKTVGVVSLIKSKAQNSSSSHCILHSQALSIKKMPPNLKLVLDEAVEIITLNQSLISTGCFQYCVKIMGTDIKHYYSTPRLDCYLGVRS</sequence>
<dbReference type="AlphaFoldDB" id="A0A183D1R7"/>
<protein>
    <submittedName>
        <fullName evidence="3">N-acetyltransferase domain-containing protein</fullName>
    </submittedName>
</protein>
<evidence type="ECO:0000313" key="3">
    <source>
        <dbReference type="WBParaSite" id="GPUH_0000266301-mRNA-1"/>
    </source>
</evidence>
<reference evidence="1 2" key="2">
    <citation type="submission" date="2018-11" db="EMBL/GenBank/DDBJ databases">
        <authorList>
            <consortium name="Pathogen Informatics"/>
        </authorList>
    </citation>
    <scope>NUCLEOTIDE SEQUENCE [LARGE SCALE GENOMIC DNA]</scope>
</reference>
<reference evidence="3" key="1">
    <citation type="submission" date="2016-06" db="UniProtKB">
        <authorList>
            <consortium name="WormBaseParasite"/>
        </authorList>
    </citation>
    <scope>IDENTIFICATION</scope>
</reference>
<dbReference type="PANTHER" id="PTHR45913:SF19">
    <property type="entry name" value="LOW QUALITY PROTEIN: ZINC FINGER BED DOMAIN-CONTAINING PROTEIN 5-LIKE"/>
    <property type="match status" value="1"/>
</dbReference>
<proteinExistence type="predicted"/>
<evidence type="ECO:0000313" key="1">
    <source>
        <dbReference type="EMBL" id="VDK35693.1"/>
    </source>
</evidence>
<evidence type="ECO:0000313" key="2">
    <source>
        <dbReference type="Proteomes" id="UP000271098"/>
    </source>
</evidence>
<name>A0A183D1R7_9BILA</name>
<dbReference type="PANTHER" id="PTHR45913">
    <property type="entry name" value="EPM2A-INTERACTING PROTEIN 1"/>
    <property type="match status" value="1"/>
</dbReference>
<accession>A0A183D1R7</accession>